<dbReference type="AlphaFoldDB" id="A0A380AV17"/>
<sequence length="93" mass="10983">MKTRLMNKRLTLSRLIITAMDMGYLIKLRGRDILVFVLQDDDTFVEEAFSYSELRSPNKRKEVLKILIKWAGNNDEETIIWHQAQALTKNAWK</sequence>
<reference evidence="1 2" key="1">
    <citation type="submission" date="2018-06" db="EMBL/GenBank/DDBJ databases">
        <authorList>
            <consortium name="Pathogen Informatics"/>
            <person name="Doyle S."/>
        </authorList>
    </citation>
    <scope>NUCLEOTIDE SEQUENCE [LARGE SCALE GENOMIC DNA]</scope>
    <source>
        <strain evidence="1 2">NCTC11544</strain>
    </source>
</reference>
<proteinExistence type="predicted"/>
<name>A0A380AV17_9GAMM</name>
<evidence type="ECO:0000313" key="1">
    <source>
        <dbReference type="EMBL" id="SUI88295.1"/>
    </source>
</evidence>
<organism evidence="1 2">
    <name type="scientific">Serratia quinivorans</name>
    <dbReference type="NCBI Taxonomy" id="137545"/>
    <lineage>
        <taxon>Bacteria</taxon>
        <taxon>Pseudomonadati</taxon>
        <taxon>Pseudomonadota</taxon>
        <taxon>Gammaproteobacteria</taxon>
        <taxon>Enterobacterales</taxon>
        <taxon>Yersiniaceae</taxon>
        <taxon>Serratia</taxon>
    </lineage>
</organism>
<evidence type="ECO:0000313" key="2">
    <source>
        <dbReference type="Proteomes" id="UP000255529"/>
    </source>
</evidence>
<protein>
    <submittedName>
        <fullName evidence="1">Uncharacterized protein</fullName>
    </submittedName>
</protein>
<dbReference type="Proteomes" id="UP000255529">
    <property type="component" value="Unassembled WGS sequence"/>
</dbReference>
<gene>
    <name evidence="1" type="ORF">NCTC11544_05120</name>
</gene>
<dbReference type="EMBL" id="UGYN01000002">
    <property type="protein sequence ID" value="SUI88295.1"/>
    <property type="molecule type" value="Genomic_DNA"/>
</dbReference>
<accession>A0A380AV17</accession>